<dbReference type="EMBL" id="PDEM01000025">
    <property type="protein sequence ID" value="PHZ84160.1"/>
    <property type="molecule type" value="Genomic_DNA"/>
</dbReference>
<protein>
    <submittedName>
        <fullName evidence="10">Glyoxalase</fullName>
    </submittedName>
</protein>
<dbReference type="Proteomes" id="UP000229730">
    <property type="component" value="Unassembled WGS sequence"/>
</dbReference>
<accession>A0A2G4YPD2</accession>
<comment type="similarity">
    <text evidence="2 8">Belongs to the extradiol ring-cleavage dioxygenase family.</text>
</comment>
<dbReference type="PANTHER" id="PTHR21366">
    <property type="entry name" value="GLYOXALASE FAMILY PROTEIN"/>
    <property type="match status" value="1"/>
</dbReference>
<dbReference type="PROSITE" id="PS00082">
    <property type="entry name" value="EXTRADIOL_DIOXYGENAS"/>
    <property type="match status" value="1"/>
</dbReference>
<comment type="caution">
    <text evidence="10">The sequence shown here is derived from an EMBL/GenBank/DDBJ whole genome shotgun (WGS) entry which is preliminary data.</text>
</comment>
<proteinExistence type="inferred from homology"/>
<dbReference type="SUPFAM" id="SSF54593">
    <property type="entry name" value="Glyoxalase/Bleomycin resistance protein/Dihydroxybiphenyl dioxygenase"/>
    <property type="match status" value="1"/>
</dbReference>
<dbReference type="CDD" id="cd06587">
    <property type="entry name" value="VOC"/>
    <property type="match status" value="1"/>
</dbReference>
<keyword evidence="5 8" id="KW-0223">Dioxygenase</keyword>
<keyword evidence="6 8" id="KW-0560">Oxidoreductase</keyword>
<keyword evidence="7 8" id="KW-0408">Iron</keyword>
<dbReference type="InterPro" id="IPR000486">
    <property type="entry name" value="Xdiol_ring_cleave_dOase_1/2"/>
</dbReference>
<dbReference type="AlphaFoldDB" id="A0A2G4YPD2"/>
<dbReference type="PROSITE" id="PS51819">
    <property type="entry name" value="VOC"/>
    <property type="match status" value="1"/>
</dbReference>
<name>A0A2G4YPD2_9PROT</name>
<dbReference type="InterPro" id="IPR037523">
    <property type="entry name" value="VOC_core"/>
</dbReference>
<evidence type="ECO:0000259" key="9">
    <source>
        <dbReference type="PROSITE" id="PS51819"/>
    </source>
</evidence>
<dbReference type="GO" id="GO:0008198">
    <property type="term" value="F:ferrous iron binding"/>
    <property type="evidence" value="ECO:0007669"/>
    <property type="project" value="InterPro"/>
</dbReference>
<reference evidence="10 11" key="1">
    <citation type="submission" date="2017-10" db="EMBL/GenBank/DDBJ databases">
        <title>Frigbacter circumglobatus gen. nov. sp. nov., isolated from sediment cultured in situ.</title>
        <authorList>
            <person name="Zhao Z."/>
        </authorList>
    </citation>
    <scope>NUCLEOTIDE SEQUENCE [LARGE SCALE GENOMIC DNA]</scope>
    <source>
        <strain evidence="10 11">ZYL</strain>
    </source>
</reference>
<evidence type="ECO:0000256" key="6">
    <source>
        <dbReference type="ARBA" id="ARBA00023002"/>
    </source>
</evidence>
<dbReference type="Pfam" id="PF00903">
    <property type="entry name" value="Glyoxalase"/>
    <property type="match status" value="1"/>
</dbReference>
<evidence type="ECO:0000313" key="11">
    <source>
        <dbReference type="Proteomes" id="UP000229730"/>
    </source>
</evidence>
<dbReference type="InterPro" id="IPR004360">
    <property type="entry name" value="Glyas_Fos-R_dOase_dom"/>
</dbReference>
<dbReference type="InParanoid" id="A0A2G4YPD2"/>
<evidence type="ECO:0000256" key="5">
    <source>
        <dbReference type="ARBA" id="ARBA00022964"/>
    </source>
</evidence>
<dbReference type="OrthoDB" id="9803142at2"/>
<dbReference type="Gene3D" id="3.10.180.10">
    <property type="entry name" value="2,3-Dihydroxybiphenyl 1,2-Dioxygenase, domain 1"/>
    <property type="match status" value="1"/>
</dbReference>
<keyword evidence="4 8" id="KW-0058">Aromatic hydrocarbons catabolism</keyword>
<evidence type="ECO:0000256" key="1">
    <source>
        <dbReference type="ARBA" id="ARBA00001954"/>
    </source>
</evidence>
<dbReference type="GO" id="GO:0051213">
    <property type="term" value="F:dioxygenase activity"/>
    <property type="evidence" value="ECO:0007669"/>
    <property type="project" value="UniProtKB-KW"/>
</dbReference>
<evidence type="ECO:0000256" key="3">
    <source>
        <dbReference type="ARBA" id="ARBA00022723"/>
    </source>
</evidence>
<sequence length="180" mass="21018">MILERIHHVAYRCMDAKTTVEFYQKYLDMDFVLAISEDKVPSTGEPDPYMHLFLDAGQGNVLAFFELPNSPEMTWDPNTPDWVQHIAFKVKDEATALKVKERLEKDGHDVVGPTNHHIFQSIYFRDPDGHRLELAYDTATAEEMQRLHDVAPQMLEDWTKSKTTQRHASWLHEEEFSKDK</sequence>
<keyword evidence="3" id="KW-0479">Metal-binding</keyword>
<evidence type="ECO:0000313" key="10">
    <source>
        <dbReference type="EMBL" id="PHZ84160.1"/>
    </source>
</evidence>
<evidence type="ECO:0000256" key="7">
    <source>
        <dbReference type="ARBA" id="ARBA00023004"/>
    </source>
</evidence>
<dbReference type="PANTHER" id="PTHR21366:SF30">
    <property type="entry name" value="BLL2330 PROTEIN"/>
    <property type="match status" value="1"/>
</dbReference>
<dbReference type="InterPro" id="IPR029068">
    <property type="entry name" value="Glyas_Bleomycin-R_OHBP_Dase"/>
</dbReference>
<keyword evidence="11" id="KW-1185">Reference proteome</keyword>
<organism evidence="10 11">
    <name type="scientific">Paremcibacter congregatus</name>
    <dbReference type="NCBI Taxonomy" id="2043170"/>
    <lineage>
        <taxon>Bacteria</taxon>
        <taxon>Pseudomonadati</taxon>
        <taxon>Pseudomonadota</taxon>
        <taxon>Alphaproteobacteria</taxon>
        <taxon>Emcibacterales</taxon>
        <taxon>Emcibacteraceae</taxon>
        <taxon>Paremcibacter</taxon>
    </lineage>
</organism>
<feature type="domain" description="VOC" evidence="9">
    <location>
        <begin position="5"/>
        <end position="137"/>
    </location>
</feature>
<comment type="cofactor">
    <cofactor evidence="1 8">
        <name>Fe(2+)</name>
        <dbReference type="ChEBI" id="CHEBI:29033"/>
    </cofactor>
</comment>
<gene>
    <name evidence="10" type="ORF">CRD36_13260</name>
</gene>
<evidence type="ECO:0000256" key="8">
    <source>
        <dbReference type="RuleBase" id="RU000683"/>
    </source>
</evidence>
<dbReference type="InterPro" id="IPR050383">
    <property type="entry name" value="GlyoxalaseI/FosfomycinResist"/>
</dbReference>
<dbReference type="RefSeq" id="WP_099474040.1">
    <property type="nucleotide sequence ID" value="NZ_CAXBMK010000002.1"/>
</dbReference>
<evidence type="ECO:0000256" key="4">
    <source>
        <dbReference type="ARBA" id="ARBA00022797"/>
    </source>
</evidence>
<evidence type="ECO:0000256" key="2">
    <source>
        <dbReference type="ARBA" id="ARBA00008784"/>
    </source>
</evidence>